<dbReference type="STRING" id="1239962.C943_00321"/>
<organism evidence="2 3">
    <name type="scientific">Mariniradius saccharolyticus AK6</name>
    <dbReference type="NCBI Taxonomy" id="1239962"/>
    <lineage>
        <taxon>Bacteria</taxon>
        <taxon>Pseudomonadati</taxon>
        <taxon>Bacteroidota</taxon>
        <taxon>Cytophagia</taxon>
        <taxon>Cytophagales</taxon>
        <taxon>Cyclobacteriaceae</taxon>
        <taxon>Mariniradius</taxon>
    </lineage>
</organism>
<evidence type="ECO:0000256" key="1">
    <source>
        <dbReference type="SAM" id="Phobius"/>
    </source>
</evidence>
<dbReference type="eggNOG" id="ENOG5031MGE">
    <property type="taxonomic scope" value="Bacteria"/>
</dbReference>
<name>M7XDT0_9BACT</name>
<reference evidence="2" key="1">
    <citation type="submission" date="2013-01" db="EMBL/GenBank/DDBJ databases">
        <title>Genome assembly of Mariniradius saccharolyticus AK6.</title>
        <authorList>
            <person name="Vaidya B."/>
            <person name="Khatri I."/>
            <person name="Tanuku N.R.S."/>
            <person name="Subramanian S."/>
            <person name="Pinnaka A."/>
        </authorList>
    </citation>
    <scope>NUCLEOTIDE SEQUENCE [LARGE SCALE GENOMIC DNA]</scope>
    <source>
        <strain evidence="2">AK6</strain>
    </source>
</reference>
<feature type="transmembrane region" description="Helical" evidence="1">
    <location>
        <begin position="6"/>
        <end position="26"/>
    </location>
</feature>
<evidence type="ECO:0000313" key="2">
    <source>
        <dbReference type="EMBL" id="EMS33044.1"/>
    </source>
</evidence>
<dbReference type="AlphaFoldDB" id="M7XDT0"/>
<gene>
    <name evidence="2" type="ORF">C943_00321</name>
</gene>
<keyword evidence="3" id="KW-1185">Reference proteome</keyword>
<dbReference type="EMBL" id="AMZY02000010">
    <property type="protein sequence ID" value="EMS33044.1"/>
    <property type="molecule type" value="Genomic_DNA"/>
</dbReference>
<feature type="transmembrane region" description="Helical" evidence="1">
    <location>
        <begin position="33"/>
        <end position="53"/>
    </location>
</feature>
<proteinExistence type="predicted"/>
<protein>
    <submittedName>
        <fullName evidence="2">Uncharacterized protein</fullName>
    </submittedName>
</protein>
<accession>M7XDT0</accession>
<dbReference type="InParanoid" id="M7XDT0"/>
<comment type="caution">
    <text evidence="2">The sequence shown here is derived from an EMBL/GenBank/DDBJ whole genome shotgun (WGS) entry which is preliminary data.</text>
</comment>
<keyword evidence="1" id="KW-0472">Membrane</keyword>
<keyword evidence="1" id="KW-0812">Transmembrane</keyword>
<feature type="transmembrane region" description="Helical" evidence="1">
    <location>
        <begin position="65"/>
        <end position="86"/>
    </location>
</feature>
<sequence>MHTFFIAFTVFAMGVLCITSYADLIGTKLGKHICFGLGVFWTIRLFVQLFVYSPKLWKGKTFETIVHILFSLFWTYMGVVFLWTALN</sequence>
<keyword evidence="1" id="KW-1133">Transmembrane helix</keyword>
<dbReference type="Proteomes" id="UP000010953">
    <property type="component" value="Unassembled WGS sequence"/>
</dbReference>
<evidence type="ECO:0000313" key="3">
    <source>
        <dbReference type="Proteomes" id="UP000010953"/>
    </source>
</evidence>